<comment type="cofactor">
    <cofactor evidence="15">
        <name>Zn(2+)</name>
        <dbReference type="ChEBI" id="CHEBI:29105"/>
    </cofactor>
    <text evidence="15">Binds 1 zinc ion per subunit.</text>
</comment>
<dbReference type="GO" id="GO:0003684">
    <property type="term" value="F:damaged DNA binding"/>
    <property type="evidence" value="ECO:0007669"/>
    <property type="project" value="InterPro"/>
</dbReference>
<dbReference type="InterPro" id="IPR012319">
    <property type="entry name" value="FPG_cat"/>
</dbReference>
<dbReference type="Gene3D" id="1.10.8.50">
    <property type="match status" value="1"/>
</dbReference>
<evidence type="ECO:0000256" key="1">
    <source>
        <dbReference type="ARBA" id="ARBA00001668"/>
    </source>
</evidence>
<keyword evidence="20" id="KW-1185">Reference proteome</keyword>
<dbReference type="GO" id="GO:0034039">
    <property type="term" value="F:8-oxo-7,8-dihydroguanine DNA N-glycosylase activity"/>
    <property type="evidence" value="ECO:0007669"/>
    <property type="project" value="TreeGrafter"/>
</dbReference>
<evidence type="ECO:0000256" key="7">
    <source>
        <dbReference type="ARBA" id="ARBA00022801"/>
    </source>
</evidence>
<dbReference type="HOGENOM" id="CLU_038423_1_2_9"/>
<dbReference type="InterPro" id="IPR015887">
    <property type="entry name" value="DNA_glyclase_Znf_dom_DNA_BS"/>
</dbReference>
<evidence type="ECO:0000313" key="19">
    <source>
        <dbReference type="EMBL" id="ADG07088.1"/>
    </source>
</evidence>
<evidence type="ECO:0000259" key="18">
    <source>
        <dbReference type="PROSITE" id="PS51068"/>
    </source>
</evidence>
<comment type="function">
    <text evidence="15">Involved in base excision repair of DNA damaged by oxidation or by mutagenic agents. Acts as DNA glycosylase that recognizes and removes damaged bases. Has a preference for oxidized purines, such as 7,8-dihydro-8-oxoguanine (8-oxoG). Has AP (apurinic/apyrimidinic) lyase activity and introduces nicks in the DNA strand. Cleaves the DNA backbone by beta-delta elimination to generate a single-strand break at the site of the removed base with both 3'- and 5'-phosphates.</text>
</comment>
<reference evidence="19 20" key="1">
    <citation type="journal article" date="2011" name="Stand. Genomic Sci.">
        <title>Complete genome sequence of the thermophilic, hydrogen-oxidizing Bacillus tusciae type strain (T2) and reclassification in the new genus, Kyrpidia gen. nov. as Kyrpidia tusciae comb. nov. and emendation of the family Alicyclobacillaceae da Costa and Rainey, 2010.</title>
        <authorList>
            <person name="Klenk H.P."/>
            <person name="Lapidus A."/>
            <person name="Chertkov O."/>
            <person name="Copeland A."/>
            <person name="Del Rio T.G."/>
            <person name="Nolan M."/>
            <person name="Lucas S."/>
            <person name="Chen F."/>
            <person name="Tice H."/>
            <person name="Cheng J.F."/>
            <person name="Han C."/>
            <person name="Bruce D."/>
            <person name="Goodwin L."/>
            <person name="Pitluck S."/>
            <person name="Pati A."/>
            <person name="Ivanova N."/>
            <person name="Mavromatis K."/>
            <person name="Daum C."/>
            <person name="Chen A."/>
            <person name="Palaniappan K."/>
            <person name="Chang Y.J."/>
            <person name="Land M."/>
            <person name="Hauser L."/>
            <person name="Jeffries C.D."/>
            <person name="Detter J.C."/>
            <person name="Rohde M."/>
            <person name="Abt B."/>
            <person name="Pukall R."/>
            <person name="Goker M."/>
            <person name="Bristow J."/>
            <person name="Markowitz V."/>
            <person name="Hugenholtz P."/>
            <person name="Eisen J.A."/>
        </authorList>
    </citation>
    <scope>NUCLEOTIDE SEQUENCE [LARGE SCALE GENOMIC DNA]</scope>
    <source>
        <strain evidence="19 20">DSM 2912</strain>
    </source>
</reference>
<dbReference type="InterPro" id="IPR010663">
    <property type="entry name" value="Znf_FPG/IleRS"/>
</dbReference>
<dbReference type="CDD" id="cd08966">
    <property type="entry name" value="EcFpg-like_N"/>
    <property type="match status" value="1"/>
</dbReference>
<dbReference type="KEGG" id="bts:Btus_2424"/>
<dbReference type="EC" id="3.2.2.23" evidence="15"/>
<protein>
    <recommendedName>
        <fullName evidence="15">Formamidopyrimidine-DNA glycosylase</fullName>
        <shortName evidence="15">Fapy-DNA glycosylase</shortName>
        <ecNumber evidence="15">3.2.2.23</ecNumber>
    </recommendedName>
    <alternativeName>
        <fullName evidence="15">DNA-(apurinic or apyrimidinic site) lyase MutM</fullName>
        <shortName evidence="15">AP lyase MutM</shortName>
        <ecNumber evidence="15">4.2.99.18</ecNumber>
    </alternativeName>
</protein>
<sequence>MPEWPEVEQIRRELAVLEGSRIAGVTVLCERTIRTPADPEEFAARLAGETWQEIGRRGKYLLFHGLRWTLISHLRMEGRYRLVEAKTPVDEYTRVIFHLEDGKDLRYRDVRKFGTMDAVERRQWEVFPPIASLGPEPFDPQLTPEVLRRRLSGKGRIKGLLLNQRVIAGLGNIYVDEVLFRTGIHPERPGRSLTPAEAERLLAQMRALLQEALVAGGATVRSYVRSDGRPGLMQEHLFVYGRTGQPCRVCGHSIERRVVAGRGTHICPVCQPEGGIEADGTGREAEARGGDKPAPRGMGA</sequence>
<dbReference type="Gene3D" id="3.20.190.10">
    <property type="entry name" value="MutM-like, N-terminal"/>
    <property type="match status" value="1"/>
</dbReference>
<dbReference type="EMBL" id="CP002017">
    <property type="protein sequence ID" value="ADG07088.1"/>
    <property type="molecule type" value="Genomic_DNA"/>
</dbReference>
<dbReference type="InterPro" id="IPR020629">
    <property type="entry name" value="FPG_Glyclase"/>
</dbReference>
<dbReference type="STRING" id="562970.Btus_2424"/>
<evidence type="ECO:0000256" key="8">
    <source>
        <dbReference type="ARBA" id="ARBA00022833"/>
    </source>
</evidence>
<evidence type="ECO:0000256" key="4">
    <source>
        <dbReference type="ARBA" id="ARBA00022723"/>
    </source>
</evidence>
<feature type="domain" description="Formamidopyrimidine-DNA glycosylase catalytic" evidence="18">
    <location>
        <begin position="2"/>
        <end position="114"/>
    </location>
</feature>
<feature type="active site" description="Proton donor; for delta-elimination activity" evidence="15">
    <location>
        <position position="262"/>
    </location>
</feature>
<feature type="active site" description="Schiff-base intermediate with DNA" evidence="15">
    <location>
        <position position="2"/>
    </location>
</feature>
<keyword evidence="4 15" id="KW-0479">Metal-binding</keyword>
<comment type="catalytic activity">
    <reaction evidence="14 15">
        <text>2'-deoxyribonucleotide-(2'-deoxyribose 5'-phosphate)-2'-deoxyribonucleotide-DNA = a 3'-end 2'-deoxyribonucleotide-(2,3-dehydro-2,3-deoxyribose 5'-phosphate)-DNA + a 5'-end 5'-phospho-2'-deoxyribonucleoside-DNA + H(+)</text>
        <dbReference type="Rhea" id="RHEA:66592"/>
        <dbReference type="Rhea" id="RHEA-COMP:13180"/>
        <dbReference type="Rhea" id="RHEA-COMP:16897"/>
        <dbReference type="Rhea" id="RHEA-COMP:17067"/>
        <dbReference type="ChEBI" id="CHEBI:15378"/>
        <dbReference type="ChEBI" id="CHEBI:136412"/>
        <dbReference type="ChEBI" id="CHEBI:157695"/>
        <dbReference type="ChEBI" id="CHEBI:167181"/>
        <dbReference type="EC" id="4.2.99.18"/>
    </reaction>
</comment>
<comment type="subunit">
    <text evidence="3 15">Monomer.</text>
</comment>
<feature type="active site" description="Proton donor; for beta-elimination activity" evidence="15">
    <location>
        <position position="59"/>
    </location>
</feature>
<comment type="catalytic activity">
    <reaction evidence="1 15">
        <text>Hydrolysis of DNA containing ring-opened 7-methylguanine residues, releasing 2,6-diamino-4-hydroxy-5-(N-methyl)formamidopyrimidine.</text>
        <dbReference type="EC" id="3.2.2.23"/>
    </reaction>
</comment>
<evidence type="ECO:0000256" key="5">
    <source>
        <dbReference type="ARBA" id="ARBA00022763"/>
    </source>
</evidence>
<dbReference type="GO" id="GO:0140078">
    <property type="term" value="F:class I DNA-(apurinic or apyrimidinic site) endonuclease activity"/>
    <property type="evidence" value="ECO:0007669"/>
    <property type="project" value="UniProtKB-EC"/>
</dbReference>
<dbReference type="PROSITE" id="PS51066">
    <property type="entry name" value="ZF_FPG_2"/>
    <property type="match status" value="1"/>
</dbReference>
<keyword evidence="5 15" id="KW-0227">DNA damage</keyword>
<feature type="domain" description="FPG-type" evidence="17">
    <location>
        <begin position="238"/>
        <end position="272"/>
    </location>
</feature>
<dbReference type="Pfam" id="PF06831">
    <property type="entry name" value="H2TH"/>
    <property type="match status" value="1"/>
</dbReference>
<dbReference type="FunFam" id="1.10.8.50:FF:000003">
    <property type="entry name" value="Formamidopyrimidine-DNA glycosylase"/>
    <property type="match status" value="1"/>
</dbReference>
<dbReference type="Pfam" id="PF06827">
    <property type="entry name" value="zf-FPG_IleRS"/>
    <property type="match status" value="1"/>
</dbReference>
<keyword evidence="6 15" id="KW-0863">Zinc-finger</keyword>
<dbReference type="GO" id="GO:0008270">
    <property type="term" value="F:zinc ion binding"/>
    <property type="evidence" value="ECO:0007669"/>
    <property type="project" value="UniProtKB-UniRule"/>
</dbReference>
<evidence type="ECO:0000256" key="13">
    <source>
        <dbReference type="ARBA" id="ARBA00023295"/>
    </source>
</evidence>
<dbReference type="EC" id="4.2.99.18" evidence="15"/>
<dbReference type="SMART" id="SM00898">
    <property type="entry name" value="Fapy_DNA_glyco"/>
    <property type="match status" value="1"/>
</dbReference>
<evidence type="ECO:0000256" key="15">
    <source>
        <dbReference type="HAMAP-Rule" id="MF_00103"/>
    </source>
</evidence>
<dbReference type="NCBIfam" id="TIGR00577">
    <property type="entry name" value="fpg"/>
    <property type="match status" value="1"/>
</dbReference>
<dbReference type="InterPro" id="IPR035937">
    <property type="entry name" value="FPG_N"/>
</dbReference>
<evidence type="ECO:0000313" key="20">
    <source>
        <dbReference type="Proteomes" id="UP000002368"/>
    </source>
</evidence>
<keyword evidence="13 15" id="KW-0326">Glycosidase</keyword>
<organism evidence="19 20">
    <name type="scientific">Kyrpidia tusciae (strain DSM 2912 / NBRC 15312 / T2)</name>
    <name type="common">Bacillus tusciae</name>
    <dbReference type="NCBI Taxonomy" id="562970"/>
    <lineage>
        <taxon>Bacteria</taxon>
        <taxon>Bacillati</taxon>
        <taxon>Bacillota</taxon>
        <taxon>Bacilli</taxon>
        <taxon>Bacillales</taxon>
        <taxon>Alicyclobacillaceae</taxon>
        <taxon>Kyrpidia</taxon>
    </lineage>
</organism>
<feature type="binding site" evidence="15">
    <location>
        <position position="111"/>
    </location>
    <ligand>
        <name>DNA</name>
        <dbReference type="ChEBI" id="CHEBI:16991"/>
    </ligand>
</feature>
<evidence type="ECO:0000256" key="6">
    <source>
        <dbReference type="ARBA" id="ARBA00022771"/>
    </source>
</evidence>
<evidence type="ECO:0000256" key="9">
    <source>
        <dbReference type="ARBA" id="ARBA00023125"/>
    </source>
</evidence>
<proteinExistence type="inferred from homology"/>
<dbReference type="SUPFAM" id="SSF46946">
    <property type="entry name" value="S13-like H2TH domain"/>
    <property type="match status" value="1"/>
</dbReference>
<dbReference type="eggNOG" id="COG0266">
    <property type="taxonomic scope" value="Bacteria"/>
</dbReference>
<dbReference type="AlphaFoldDB" id="D5WSR9"/>
<dbReference type="NCBIfam" id="NF002211">
    <property type="entry name" value="PRK01103.1"/>
    <property type="match status" value="1"/>
</dbReference>
<comment type="similarity">
    <text evidence="2 15">Belongs to the FPG family.</text>
</comment>
<dbReference type="InterPro" id="IPR000214">
    <property type="entry name" value="Znf_DNA_glyclase/AP_lyase"/>
</dbReference>
<keyword evidence="9 15" id="KW-0238">DNA-binding</keyword>
<feature type="active site" description="Proton donor" evidence="15">
    <location>
        <position position="3"/>
    </location>
</feature>
<evidence type="ECO:0000259" key="17">
    <source>
        <dbReference type="PROSITE" id="PS51066"/>
    </source>
</evidence>
<dbReference type="SUPFAM" id="SSF57716">
    <property type="entry name" value="Glucocorticoid receptor-like (DNA-binding domain)"/>
    <property type="match status" value="1"/>
</dbReference>
<accession>D5WSR9</accession>
<evidence type="ECO:0000256" key="12">
    <source>
        <dbReference type="ARBA" id="ARBA00023268"/>
    </source>
</evidence>
<dbReference type="HAMAP" id="MF_00103">
    <property type="entry name" value="Fapy_DNA_glycosyl"/>
    <property type="match status" value="1"/>
</dbReference>
<keyword evidence="8 15" id="KW-0862">Zinc</keyword>
<feature type="compositionally biased region" description="Basic and acidic residues" evidence="16">
    <location>
        <begin position="280"/>
        <end position="294"/>
    </location>
</feature>
<dbReference type="Proteomes" id="UP000002368">
    <property type="component" value="Chromosome"/>
</dbReference>
<evidence type="ECO:0000256" key="11">
    <source>
        <dbReference type="ARBA" id="ARBA00023239"/>
    </source>
</evidence>
<name>D5WSR9_KYRT2</name>
<evidence type="ECO:0000256" key="3">
    <source>
        <dbReference type="ARBA" id="ARBA00011245"/>
    </source>
</evidence>
<gene>
    <name evidence="15" type="primary">mutM</name>
    <name evidence="15" type="synonym">fpg</name>
    <name evidence="19" type="ordered locus">Btus_2424</name>
</gene>
<dbReference type="Pfam" id="PF01149">
    <property type="entry name" value="Fapy_DNA_glyco"/>
    <property type="match status" value="1"/>
</dbReference>
<dbReference type="GO" id="GO:0003690">
    <property type="term" value="F:double-stranded DNA binding"/>
    <property type="evidence" value="ECO:0007669"/>
    <property type="project" value="UniProtKB-ARBA"/>
</dbReference>
<dbReference type="PANTHER" id="PTHR22993">
    <property type="entry name" value="FORMAMIDOPYRIMIDINE-DNA GLYCOSYLASE"/>
    <property type="match status" value="1"/>
</dbReference>
<comment type="caution">
    <text evidence="15">Lacks conserved residue(s) required for the propagation of feature annotation.</text>
</comment>
<dbReference type="SUPFAM" id="SSF81624">
    <property type="entry name" value="N-terminal domain of MutM-like DNA repair proteins"/>
    <property type="match status" value="1"/>
</dbReference>
<feature type="region of interest" description="Disordered" evidence="16">
    <location>
        <begin position="273"/>
        <end position="300"/>
    </location>
</feature>
<evidence type="ECO:0000256" key="10">
    <source>
        <dbReference type="ARBA" id="ARBA00023204"/>
    </source>
</evidence>
<dbReference type="InterPro" id="IPR010979">
    <property type="entry name" value="Ribosomal_uS13-like_H2TH"/>
</dbReference>
<keyword evidence="12 15" id="KW-0511">Multifunctional enzyme</keyword>
<evidence type="ECO:0000256" key="14">
    <source>
        <dbReference type="ARBA" id="ARBA00044632"/>
    </source>
</evidence>
<dbReference type="RefSeq" id="WP_013076371.1">
    <property type="nucleotide sequence ID" value="NC_014098.1"/>
</dbReference>
<keyword evidence="10 15" id="KW-0234">DNA repair</keyword>
<dbReference type="PROSITE" id="PS01242">
    <property type="entry name" value="ZF_FPG_1"/>
    <property type="match status" value="1"/>
</dbReference>
<dbReference type="PANTHER" id="PTHR22993:SF9">
    <property type="entry name" value="FORMAMIDOPYRIMIDINE-DNA GLYCOSYLASE"/>
    <property type="match status" value="1"/>
</dbReference>
<keyword evidence="7 15" id="KW-0378">Hydrolase</keyword>
<dbReference type="SMART" id="SM01232">
    <property type="entry name" value="H2TH"/>
    <property type="match status" value="1"/>
</dbReference>
<dbReference type="GO" id="GO:0006284">
    <property type="term" value="P:base-excision repair"/>
    <property type="evidence" value="ECO:0007669"/>
    <property type="project" value="InterPro"/>
</dbReference>
<evidence type="ECO:0000256" key="16">
    <source>
        <dbReference type="SAM" id="MobiDB-lite"/>
    </source>
</evidence>
<dbReference type="InterPro" id="IPR015886">
    <property type="entry name" value="H2TH_FPG"/>
</dbReference>
<dbReference type="OrthoDB" id="9800855at2"/>
<keyword evidence="11 15" id="KW-0456">Lyase</keyword>
<evidence type="ECO:0000256" key="2">
    <source>
        <dbReference type="ARBA" id="ARBA00009409"/>
    </source>
</evidence>
<dbReference type="PROSITE" id="PS51068">
    <property type="entry name" value="FPG_CAT"/>
    <property type="match status" value="1"/>
</dbReference>